<dbReference type="Proteomes" id="UP000824091">
    <property type="component" value="Unassembled WGS sequence"/>
</dbReference>
<evidence type="ECO:0000256" key="5">
    <source>
        <dbReference type="ARBA" id="ARBA00022801"/>
    </source>
</evidence>
<dbReference type="InterPro" id="IPR016195">
    <property type="entry name" value="Pol/histidinol_Pase-like"/>
</dbReference>
<keyword evidence="6 8" id="KW-0368">Histidine biosynthesis</keyword>
<evidence type="ECO:0000256" key="7">
    <source>
        <dbReference type="ARBA" id="ARBA00049158"/>
    </source>
</evidence>
<comment type="pathway">
    <text evidence="1 8">Amino-acid biosynthesis; L-histidine biosynthesis; L-histidine from 5-phospho-alpha-D-ribose 1-diphosphate: step 8/9.</text>
</comment>
<evidence type="ECO:0000256" key="6">
    <source>
        <dbReference type="ARBA" id="ARBA00023102"/>
    </source>
</evidence>
<dbReference type="EMBL" id="DVMO01000105">
    <property type="protein sequence ID" value="HIU28160.1"/>
    <property type="molecule type" value="Genomic_DNA"/>
</dbReference>
<dbReference type="GO" id="GO:0000105">
    <property type="term" value="P:L-histidine biosynthetic process"/>
    <property type="evidence" value="ECO:0007669"/>
    <property type="project" value="UniProtKB-UniRule"/>
</dbReference>
<evidence type="ECO:0000259" key="9">
    <source>
        <dbReference type="SMART" id="SM00481"/>
    </source>
</evidence>
<sequence length="268" mass="29984">MAKINLHSHTTYCDGKNTPEEMVLAAMDRGFDVFGFSGHSYTAFDESYCMSRAMTDAYEQEVRRLASSYQQKITILCGIEQDIFSGPAESRWDYAIGSVHAFYNREFDRYIYVDYSKDQMIRDCEECYGGDFLAMAEDYFATEATVIAKTGADIIGHLDLVTKFNEQEKMFEESHPRYEAAVDNALAKLLATGAVFEINTGAMSKGYRTSPYPSESILRKIKIGGGKIIISSDTHTADTIDFAFADAARLAKLCGFEKLDYPGRTVAL</sequence>
<comment type="similarity">
    <text evidence="2 8">Belongs to the PHP hydrolase family. HisK subfamily.</text>
</comment>
<gene>
    <name evidence="10" type="ORF">IAD16_07275</name>
</gene>
<dbReference type="Gene3D" id="3.20.20.140">
    <property type="entry name" value="Metal-dependent hydrolases"/>
    <property type="match status" value="1"/>
</dbReference>
<dbReference type="PANTHER" id="PTHR21039">
    <property type="entry name" value="HISTIDINOL PHOSPHATASE-RELATED"/>
    <property type="match status" value="1"/>
</dbReference>
<dbReference type="GO" id="GO:0005737">
    <property type="term" value="C:cytoplasm"/>
    <property type="evidence" value="ECO:0007669"/>
    <property type="project" value="TreeGrafter"/>
</dbReference>
<dbReference type="InterPro" id="IPR003141">
    <property type="entry name" value="Pol/His_phosphatase_N"/>
</dbReference>
<dbReference type="SUPFAM" id="SSF89550">
    <property type="entry name" value="PHP domain-like"/>
    <property type="match status" value="1"/>
</dbReference>
<reference evidence="10" key="1">
    <citation type="submission" date="2020-10" db="EMBL/GenBank/DDBJ databases">
        <authorList>
            <person name="Gilroy R."/>
        </authorList>
    </citation>
    <scope>NUCLEOTIDE SEQUENCE</scope>
    <source>
        <strain evidence="10">11300</strain>
    </source>
</reference>
<evidence type="ECO:0000256" key="2">
    <source>
        <dbReference type="ARBA" id="ARBA00009152"/>
    </source>
</evidence>
<comment type="caution">
    <text evidence="10">The sequence shown here is derived from an EMBL/GenBank/DDBJ whole genome shotgun (WGS) entry which is preliminary data.</text>
</comment>
<dbReference type="CDD" id="cd12110">
    <property type="entry name" value="PHP_HisPPase_Hisj_like"/>
    <property type="match status" value="1"/>
</dbReference>
<evidence type="ECO:0000313" key="11">
    <source>
        <dbReference type="Proteomes" id="UP000824091"/>
    </source>
</evidence>
<name>A0A9D1L8K5_9FIRM</name>
<dbReference type="EC" id="3.1.3.15" evidence="3 8"/>
<dbReference type="GO" id="GO:0004401">
    <property type="term" value="F:histidinol-phosphatase activity"/>
    <property type="evidence" value="ECO:0007669"/>
    <property type="project" value="UniProtKB-UniRule"/>
</dbReference>
<feature type="domain" description="Polymerase/histidinol phosphatase N-terminal" evidence="9">
    <location>
        <begin position="4"/>
        <end position="85"/>
    </location>
</feature>
<evidence type="ECO:0000256" key="8">
    <source>
        <dbReference type="RuleBase" id="RU366003"/>
    </source>
</evidence>
<keyword evidence="5 8" id="KW-0378">Hydrolase</keyword>
<organism evidence="10 11">
    <name type="scientific">Candidatus Fimisoma avicola</name>
    <dbReference type="NCBI Taxonomy" id="2840826"/>
    <lineage>
        <taxon>Bacteria</taxon>
        <taxon>Bacillati</taxon>
        <taxon>Bacillota</taxon>
        <taxon>Clostridia</taxon>
        <taxon>Eubacteriales</taxon>
        <taxon>Candidatus Fimisoma</taxon>
    </lineage>
</organism>
<dbReference type="InterPro" id="IPR004013">
    <property type="entry name" value="PHP_dom"/>
</dbReference>
<reference evidence="10" key="2">
    <citation type="journal article" date="2021" name="PeerJ">
        <title>Extensive microbial diversity within the chicken gut microbiome revealed by metagenomics and culture.</title>
        <authorList>
            <person name="Gilroy R."/>
            <person name="Ravi A."/>
            <person name="Getino M."/>
            <person name="Pursley I."/>
            <person name="Horton D.L."/>
            <person name="Alikhan N.F."/>
            <person name="Baker D."/>
            <person name="Gharbi K."/>
            <person name="Hall N."/>
            <person name="Watson M."/>
            <person name="Adriaenssens E.M."/>
            <person name="Foster-Nyarko E."/>
            <person name="Jarju S."/>
            <person name="Secka A."/>
            <person name="Antonio M."/>
            <person name="Oren A."/>
            <person name="Chaudhuri R.R."/>
            <person name="La Ragione R."/>
            <person name="Hildebrand F."/>
            <person name="Pallen M.J."/>
        </authorList>
    </citation>
    <scope>NUCLEOTIDE SEQUENCE</scope>
    <source>
        <strain evidence="10">11300</strain>
    </source>
</reference>
<keyword evidence="4 8" id="KW-0028">Amino-acid biosynthesis</keyword>
<evidence type="ECO:0000256" key="4">
    <source>
        <dbReference type="ARBA" id="ARBA00022605"/>
    </source>
</evidence>
<accession>A0A9D1L8K5</accession>
<dbReference type="PANTHER" id="PTHR21039:SF0">
    <property type="entry name" value="HISTIDINOL-PHOSPHATASE"/>
    <property type="match status" value="1"/>
</dbReference>
<protein>
    <recommendedName>
        <fullName evidence="3 8">Histidinol-phosphatase</fullName>
        <shortName evidence="8">HolPase</shortName>
        <ecNumber evidence="3 8">3.1.3.15</ecNumber>
    </recommendedName>
</protein>
<comment type="catalytic activity">
    <reaction evidence="7 8">
        <text>L-histidinol phosphate + H2O = L-histidinol + phosphate</text>
        <dbReference type="Rhea" id="RHEA:14465"/>
        <dbReference type="ChEBI" id="CHEBI:15377"/>
        <dbReference type="ChEBI" id="CHEBI:43474"/>
        <dbReference type="ChEBI" id="CHEBI:57699"/>
        <dbReference type="ChEBI" id="CHEBI:57980"/>
        <dbReference type="EC" id="3.1.3.15"/>
    </reaction>
</comment>
<dbReference type="Pfam" id="PF02811">
    <property type="entry name" value="PHP"/>
    <property type="match status" value="1"/>
</dbReference>
<dbReference type="SMART" id="SM00481">
    <property type="entry name" value="POLIIIAc"/>
    <property type="match status" value="1"/>
</dbReference>
<dbReference type="InterPro" id="IPR010140">
    <property type="entry name" value="Histidinol_P_phosphatase_HisJ"/>
</dbReference>
<dbReference type="NCBIfam" id="TIGR01856">
    <property type="entry name" value="hisJ_fam"/>
    <property type="match status" value="1"/>
</dbReference>
<evidence type="ECO:0000256" key="3">
    <source>
        <dbReference type="ARBA" id="ARBA00013085"/>
    </source>
</evidence>
<proteinExistence type="inferred from homology"/>
<evidence type="ECO:0000313" key="10">
    <source>
        <dbReference type="EMBL" id="HIU28160.1"/>
    </source>
</evidence>
<dbReference type="AlphaFoldDB" id="A0A9D1L8K5"/>
<evidence type="ECO:0000256" key="1">
    <source>
        <dbReference type="ARBA" id="ARBA00004970"/>
    </source>
</evidence>